<feature type="region of interest" description="Disordered" evidence="1">
    <location>
        <begin position="1"/>
        <end position="21"/>
    </location>
</feature>
<evidence type="ECO:0000256" key="1">
    <source>
        <dbReference type="SAM" id="MobiDB-lite"/>
    </source>
</evidence>
<keyword evidence="3" id="KW-1185">Reference proteome</keyword>
<reference evidence="2" key="2">
    <citation type="submission" date="2021-02" db="EMBL/GenBank/DDBJ databases">
        <authorList>
            <person name="Kimball J.A."/>
            <person name="Haas M.W."/>
            <person name="Macchietto M."/>
            <person name="Kono T."/>
            <person name="Duquette J."/>
            <person name="Shao M."/>
        </authorList>
    </citation>
    <scope>NUCLEOTIDE SEQUENCE</scope>
    <source>
        <tissue evidence="2">Fresh leaf tissue</tissue>
    </source>
</reference>
<sequence length="103" mass="11334">MPSAQSSSARPTCPQATTPSRNLRPVISFHFLSNRRHPAGLPNRTLSRFPSRLTAAIPLSCPPSPHASPSCRRRRRRPSYTVEVDAAMGCLAIPKISRLPAHR</sequence>
<comment type="caution">
    <text evidence="2">The sequence shown here is derived from an EMBL/GenBank/DDBJ whole genome shotgun (WGS) entry which is preliminary data.</text>
</comment>
<dbReference type="Proteomes" id="UP000729402">
    <property type="component" value="Unassembled WGS sequence"/>
</dbReference>
<organism evidence="2 3">
    <name type="scientific">Zizania palustris</name>
    <name type="common">Northern wild rice</name>
    <dbReference type="NCBI Taxonomy" id="103762"/>
    <lineage>
        <taxon>Eukaryota</taxon>
        <taxon>Viridiplantae</taxon>
        <taxon>Streptophyta</taxon>
        <taxon>Embryophyta</taxon>
        <taxon>Tracheophyta</taxon>
        <taxon>Spermatophyta</taxon>
        <taxon>Magnoliopsida</taxon>
        <taxon>Liliopsida</taxon>
        <taxon>Poales</taxon>
        <taxon>Poaceae</taxon>
        <taxon>BOP clade</taxon>
        <taxon>Oryzoideae</taxon>
        <taxon>Oryzeae</taxon>
        <taxon>Zizaniinae</taxon>
        <taxon>Zizania</taxon>
    </lineage>
</organism>
<protein>
    <submittedName>
        <fullName evidence="2">Uncharacterized protein</fullName>
    </submittedName>
</protein>
<name>A0A8J5V0P8_ZIZPA</name>
<accession>A0A8J5V0P8</accession>
<dbReference type="EMBL" id="JAAALK010000290">
    <property type="protein sequence ID" value="KAG8045090.1"/>
    <property type="molecule type" value="Genomic_DNA"/>
</dbReference>
<evidence type="ECO:0000313" key="3">
    <source>
        <dbReference type="Proteomes" id="UP000729402"/>
    </source>
</evidence>
<proteinExistence type="predicted"/>
<evidence type="ECO:0000313" key="2">
    <source>
        <dbReference type="EMBL" id="KAG8045090.1"/>
    </source>
</evidence>
<dbReference type="AlphaFoldDB" id="A0A8J5V0P8"/>
<reference evidence="2" key="1">
    <citation type="journal article" date="2021" name="bioRxiv">
        <title>Whole Genome Assembly and Annotation of Northern Wild Rice, Zizania palustris L., Supports a Whole Genome Duplication in the Zizania Genus.</title>
        <authorList>
            <person name="Haas M."/>
            <person name="Kono T."/>
            <person name="Macchietto M."/>
            <person name="Millas R."/>
            <person name="McGilp L."/>
            <person name="Shao M."/>
            <person name="Duquette J."/>
            <person name="Hirsch C.N."/>
            <person name="Kimball J."/>
        </authorList>
    </citation>
    <scope>NUCLEOTIDE SEQUENCE</scope>
    <source>
        <tissue evidence="2">Fresh leaf tissue</tissue>
    </source>
</reference>
<gene>
    <name evidence="2" type="ORF">GUJ93_ZPchr0008g11689</name>
</gene>